<evidence type="ECO:0000313" key="2">
    <source>
        <dbReference type="Proteomes" id="UP000765509"/>
    </source>
</evidence>
<organism evidence="1 2">
    <name type="scientific">Austropuccinia psidii MF-1</name>
    <dbReference type="NCBI Taxonomy" id="1389203"/>
    <lineage>
        <taxon>Eukaryota</taxon>
        <taxon>Fungi</taxon>
        <taxon>Dikarya</taxon>
        <taxon>Basidiomycota</taxon>
        <taxon>Pucciniomycotina</taxon>
        <taxon>Pucciniomycetes</taxon>
        <taxon>Pucciniales</taxon>
        <taxon>Sphaerophragmiaceae</taxon>
        <taxon>Austropuccinia</taxon>
    </lineage>
</organism>
<dbReference type="OrthoDB" id="8922241at2759"/>
<reference evidence="1" key="1">
    <citation type="submission" date="2021-03" db="EMBL/GenBank/DDBJ databases">
        <title>Draft genome sequence of rust myrtle Austropuccinia psidii MF-1, a brazilian biotype.</title>
        <authorList>
            <person name="Quecine M.C."/>
            <person name="Pachon D.M.R."/>
            <person name="Bonatelli M.L."/>
            <person name="Correr F.H."/>
            <person name="Franceschini L.M."/>
            <person name="Leite T.F."/>
            <person name="Margarido G.R.A."/>
            <person name="Almeida C.A."/>
            <person name="Ferrarezi J.A."/>
            <person name="Labate C.A."/>
        </authorList>
    </citation>
    <scope>NUCLEOTIDE SEQUENCE</scope>
    <source>
        <strain evidence="1">MF-1</strain>
    </source>
</reference>
<sequence length="72" mass="8034">MTWFPSAIVLSPTCNLLTDPLMLWQYSAFDPPLRPWTVWLCPESGFKTVFSIRFLPGLFGSTSSIATVHAAD</sequence>
<proteinExistence type="predicted"/>
<protein>
    <submittedName>
        <fullName evidence="1">Uncharacterized protein</fullName>
    </submittedName>
</protein>
<name>A0A9Q3F0N2_9BASI</name>
<dbReference type="Proteomes" id="UP000765509">
    <property type="component" value="Unassembled WGS sequence"/>
</dbReference>
<dbReference type="AlphaFoldDB" id="A0A9Q3F0N2"/>
<dbReference type="EMBL" id="AVOT02036175">
    <property type="protein sequence ID" value="MBW0530639.1"/>
    <property type="molecule type" value="Genomic_DNA"/>
</dbReference>
<comment type="caution">
    <text evidence="1">The sequence shown here is derived from an EMBL/GenBank/DDBJ whole genome shotgun (WGS) entry which is preliminary data.</text>
</comment>
<gene>
    <name evidence="1" type="ORF">O181_070354</name>
</gene>
<keyword evidence="2" id="KW-1185">Reference proteome</keyword>
<accession>A0A9Q3F0N2</accession>
<evidence type="ECO:0000313" key="1">
    <source>
        <dbReference type="EMBL" id="MBW0530639.1"/>
    </source>
</evidence>